<keyword evidence="2" id="KW-0732">Signal</keyword>
<proteinExistence type="predicted"/>
<keyword evidence="4" id="KW-1185">Reference proteome</keyword>
<feature type="chain" id="PRO_5047270672" description="Lectin-like protein BA14k" evidence="2">
    <location>
        <begin position="27"/>
        <end position="97"/>
    </location>
</feature>
<keyword evidence="1" id="KW-0472">Membrane</keyword>
<evidence type="ECO:0000256" key="1">
    <source>
        <dbReference type="SAM" id="Phobius"/>
    </source>
</evidence>
<evidence type="ECO:0000313" key="3">
    <source>
        <dbReference type="EMBL" id="QUS38931.1"/>
    </source>
</evidence>
<evidence type="ECO:0000313" key="4">
    <source>
        <dbReference type="Proteomes" id="UP000682843"/>
    </source>
</evidence>
<dbReference type="RefSeq" id="WP_211912475.1">
    <property type="nucleotide sequence ID" value="NZ_CP036498.1"/>
</dbReference>
<evidence type="ECO:0000256" key="2">
    <source>
        <dbReference type="SAM" id="SignalP"/>
    </source>
</evidence>
<gene>
    <name evidence="3" type="ORF">RPMA_08910</name>
</gene>
<feature type="signal peptide" evidence="2">
    <location>
        <begin position="1"/>
        <end position="26"/>
    </location>
</feature>
<dbReference type="Proteomes" id="UP000682843">
    <property type="component" value="Chromosome"/>
</dbReference>
<dbReference type="EMBL" id="CP036498">
    <property type="protein sequence ID" value="QUS38931.1"/>
    <property type="molecule type" value="Genomic_DNA"/>
</dbReference>
<sequence>MKKTISALLAVATVAGSLAATAPAQADGGRIAAGVAGGLIGGALLGGAIAASRPAPAYGYGYAPAPVYVEPACRVVRQRVWDDYRGVWRYRPVEVCD</sequence>
<protein>
    <recommendedName>
        <fullName evidence="5">Lectin-like protein BA14k</fullName>
    </recommendedName>
</protein>
<reference evidence="3 4" key="1">
    <citation type="submission" date="2019-02" db="EMBL/GenBank/DDBJ databases">
        <title>Emended description of the genus Rhodopseudomonas and description of Rhodopseudomonas albus sp. nov., a non-phototrophic, heavy-metal-tolerant bacterium isolated from garden soil.</title>
        <authorList>
            <person name="Bao Z."/>
            <person name="Cao W.W."/>
            <person name="Sato Y."/>
            <person name="Nishizawa T."/>
            <person name="Zhao J."/>
            <person name="Guo Y."/>
            <person name="Ohta H."/>
        </authorList>
    </citation>
    <scope>NUCLEOTIDE SEQUENCE [LARGE SCALE GENOMIC DNA]</scope>
    <source>
        <strain evidence="3 4">SK50-23</strain>
    </source>
</reference>
<organism evidence="3 4">
    <name type="scientific">Tardiphaga alba</name>
    <dbReference type="NCBI Taxonomy" id="340268"/>
    <lineage>
        <taxon>Bacteria</taxon>
        <taxon>Pseudomonadati</taxon>
        <taxon>Pseudomonadota</taxon>
        <taxon>Alphaproteobacteria</taxon>
        <taxon>Hyphomicrobiales</taxon>
        <taxon>Nitrobacteraceae</taxon>
        <taxon>Tardiphaga</taxon>
    </lineage>
</organism>
<keyword evidence="1" id="KW-1133">Transmembrane helix</keyword>
<evidence type="ECO:0008006" key="5">
    <source>
        <dbReference type="Google" id="ProtNLM"/>
    </source>
</evidence>
<name>A0ABX8A6J1_9BRAD</name>
<accession>A0ABX8A6J1</accession>
<feature type="transmembrane region" description="Helical" evidence="1">
    <location>
        <begin position="29"/>
        <end position="51"/>
    </location>
</feature>
<keyword evidence="1" id="KW-0812">Transmembrane</keyword>